<dbReference type="OrthoDB" id="9791854at2"/>
<dbReference type="AlphaFoldDB" id="A0A0S4L3A6"/>
<dbReference type="Proteomes" id="UP000198736">
    <property type="component" value="Unassembled WGS sequence"/>
</dbReference>
<dbReference type="RefSeq" id="WP_090894095.1">
    <property type="nucleotide sequence ID" value="NZ_CZPZ01000001.1"/>
</dbReference>
<protein>
    <submittedName>
        <fullName evidence="1">Uncharacterized protein</fullName>
    </submittedName>
</protein>
<proteinExistence type="predicted"/>
<dbReference type="EMBL" id="CZPZ01000001">
    <property type="protein sequence ID" value="CUS32005.1"/>
    <property type="molecule type" value="Genomic_DNA"/>
</dbReference>
<evidence type="ECO:0000313" key="2">
    <source>
        <dbReference type="Proteomes" id="UP000198736"/>
    </source>
</evidence>
<sequence>MQMLSTTIRATFALILLLSLGFSLVLAQVRQIDVLITLVKDRVVALPGGGSPVEEPLGVNETLVTTGSQGPAGFAQTTRRLLGFSSGLRRWTEMQLGIEEQVDRHQILPRLIVVQTNRRVHGFQESRGHWFSDPLGPNETVKQLRGRGHVIVVVTSERALAFSAFTGGVFAVRWSAHEQMQSIDQTNDVTVIQTTTRQLAFRSQTGGWTELR</sequence>
<evidence type="ECO:0000313" key="1">
    <source>
        <dbReference type="EMBL" id="CUS32005.1"/>
    </source>
</evidence>
<gene>
    <name evidence="1" type="ORF">COMA2_10408</name>
</gene>
<keyword evidence="2" id="KW-1185">Reference proteome</keyword>
<organism evidence="1 2">
    <name type="scientific">Candidatus Nitrospira nitrificans</name>
    <dbReference type="NCBI Taxonomy" id="1742973"/>
    <lineage>
        <taxon>Bacteria</taxon>
        <taxon>Pseudomonadati</taxon>
        <taxon>Nitrospirota</taxon>
        <taxon>Nitrospiria</taxon>
        <taxon>Nitrospirales</taxon>
        <taxon>Nitrospiraceae</taxon>
        <taxon>Nitrospira</taxon>
    </lineage>
</organism>
<accession>A0A0S4L3A6</accession>
<reference evidence="2" key="1">
    <citation type="submission" date="2015-10" db="EMBL/GenBank/DDBJ databases">
        <authorList>
            <person name="Luecker S."/>
            <person name="Luecker S."/>
        </authorList>
    </citation>
    <scope>NUCLEOTIDE SEQUENCE [LARGE SCALE GENOMIC DNA]</scope>
</reference>
<name>A0A0S4L3A6_9BACT</name>